<accession>A0ABT3GM10</accession>
<proteinExistence type="predicted"/>
<evidence type="ECO:0000313" key="2">
    <source>
        <dbReference type="EMBL" id="MCW1924516.1"/>
    </source>
</evidence>
<dbReference type="PANTHER" id="PTHR37321:SF1">
    <property type="entry name" value="EXPORTED PROTEIN"/>
    <property type="match status" value="1"/>
</dbReference>
<gene>
    <name evidence="2" type="ORF">OKA05_18265</name>
</gene>
<reference evidence="2 3" key="1">
    <citation type="submission" date="2022-10" db="EMBL/GenBank/DDBJ databases">
        <title>Luteolibacter arcticus strain CCTCC AB 2014275, whole genome shotgun sequencing project.</title>
        <authorList>
            <person name="Zhao G."/>
            <person name="Shen L."/>
        </authorList>
    </citation>
    <scope>NUCLEOTIDE SEQUENCE [LARGE SCALE GENOMIC DNA]</scope>
    <source>
        <strain evidence="2 3">CCTCC AB 2014275</strain>
    </source>
</reference>
<keyword evidence="3" id="KW-1185">Reference proteome</keyword>
<feature type="domain" description="F5/8 type C" evidence="1">
    <location>
        <begin position="546"/>
        <end position="694"/>
    </location>
</feature>
<keyword evidence="2" id="KW-0378">Hydrolase</keyword>
<name>A0ABT3GM10_9BACT</name>
<dbReference type="Pfam" id="PF00754">
    <property type="entry name" value="F5_F8_type_C"/>
    <property type="match status" value="1"/>
</dbReference>
<dbReference type="InterPro" id="IPR048310">
    <property type="entry name" value="GxGYxYP_N_2nd"/>
</dbReference>
<sequence length="695" mass="76271">MRTIGRLLMGSLALLPGGGSAQVDRYVAYPAAEQPAEGISWPKGQALPIFAAPAAMLDSIAVQDLSKDEQLTFSALQGQVNRKQPRILLVDARAGEGRDTWARTLKLGVAEPFTRETKWELLKKYAGEVSGVVLYDTVKSPHYRNVAGTAAGIQRALPVTPQVMADMKAQGIELKVVEDLTGLAFTDPLEIYGHLRERYWPKCDKRVIVSAKPHDDRGGGDYHHTRDIAAAAGAAVVWLDTRNDRQREMLRSFFRDMKAGDAIALGWYATERTGIPLASEFGIGTLPADFFVSGSVFAGTSPKIQVPPVPKMPSLENKVYVAVMISDGDNIQYVQHAMRQAWEGSANVRGKVPLNWTIAPGLVDIAPGMMNYYYSSATAQDCFVTGPSGMGYLMPYNTLTEPGAPVGDKLTDPVRMDGYSRMTETYLQRSGLRVATIWDDMTPMQRASYEKHCRNLYGATVQNFKDVPAVAGGVTNGRLRFDKLVIPYGGTFEHLHGSMTEKIRDWDGKSPLFLSYQVEAWKMRPDRILALQEQLAKDFPGKVSFVRADHYFNLQNEASGVPYNLCMAPATTVKAGDGAAEAAMDGTPSTQWSSAAEGKRWLGFDFGAPKEVRRYVIRHAGDGGADRSQNTAGFTVQASLDGKTWKRVHKVTGNRHNVNDVDLTPVRARYFKVTIDDAGADSTGRIGEVEIFGRE</sequence>
<dbReference type="Pfam" id="PF20957">
    <property type="entry name" value="GxGYxYP_N_2nd"/>
    <property type="match status" value="1"/>
</dbReference>
<dbReference type="PROSITE" id="PS50022">
    <property type="entry name" value="FA58C_3"/>
    <property type="match status" value="1"/>
</dbReference>
<organism evidence="2 3">
    <name type="scientific">Luteolibacter arcticus</name>
    <dbReference type="NCBI Taxonomy" id="1581411"/>
    <lineage>
        <taxon>Bacteria</taxon>
        <taxon>Pseudomonadati</taxon>
        <taxon>Verrucomicrobiota</taxon>
        <taxon>Verrucomicrobiia</taxon>
        <taxon>Verrucomicrobiales</taxon>
        <taxon>Verrucomicrobiaceae</taxon>
        <taxon>Luteolibacter</taxon>
    </lineage>
</organism>
<comment type="caution">
    <text evidence="2">The sequence shown here is derived from an EMBL/GenBank/DDBJ whole genome shotgun (WGS) entry which is preliminary data.</text>
</comment>
<dbReference type="Gene3D" id="2.60.120.260">
    <property type="entry name" value="Galactose-binding domain-like"/>
    <property type="match status" value="1"/>
</dbReference>
<evidence type="ECO:0000313" key="3">
    <source>
        <dbReference type="Proteomes" id="UP001320876"/>
    </source>
</evidence>
<protein>
    <submittedName>
        <fullName evidence="2">GxGYxYP family putative glycoside hydrolase</fullName>
    </submittedName>
</protein>
<dbReference type="GO" id="GO:0016787">
    <property type="term" value="F:hydrolase activity"/>
    <property type="evidence" value="ECO:0007669"/>
    <property type="project" value="UniProtKB-KW"/>
</dbReference>
<dbReference type="PANTHER" id="PTHR37321">
    <property type="entry name" value="EXPORTED PROTEIN-RELATED"/>
    <property type="match status" value="1"/>
</dbReference>
<evidence type="ECO:0000259" key="1">
    <source>
        <dbReference type="PROSITE" id="PS50022"/>
    </source>
</evidence>
<dbReference type="InterPro" id="IPR000421">
    <property type="entry name" value="FA58C"/>
</dbReference>
<dbReference type="InterPro" id="IPR038410">
    <property type="entry name" value="GxGYxYP_C_sf"/>
</dbReference>
<dbReference type="Pfam" id="PF14323">
    <property type="entry name" value="GxGYxYP_C"/>
    <property type="match status" value="1"/>
</dbReference>
<dbReference type="InterPro" id="IPR025832">
    <property type="entry name" value="GxGYxYP_C"/>
</dbReference>
<dbReference type="Proteomes" id="UP001320876">
    <property type="component" value="Unassembled WGS sequence"/>
</dbReference>
<dbReference type="EMBL" id="JAPDDT010000008">
    <property type="protein sequence ID" value="MCW1924516.1"/>
    <property type="molecule type" value="Genomic_DNA"/>
</dbReference>
<dbReference type="InterPro" id="IPR048309">
    <property type="entry name" value="GxGYxYP_N_3rd"/>
</dbReference>
<dbReference type="Gene3D" id="3.20.20.490">
    <property type="entry name" value="GxGYxYP glycoside hydrolase, C-terminal domain"/>
    <property type="match status" value="1"/>
</dbReference>
<dbReference type="Pfam" id="PF20958">
    <property type="entry name" value="GxGYxYP_N_3rd"/>
    <property type="match status" value="1"/>
</dbReference>
<dbReference type="RefSeq" id="WP_264488623.1">
    <property type="nucleotide sequence ID" value="NZ_JAPDDT010000008.1"/>
</dbReference>
<dbReference type="SUPFAM" id="SSF49785">
    <property type="entry name" value="Galactose-binding domain-like"/>
    <property type="match status" value="1"/>
</dbReference>
<dbReference type="InterPro" id="IPR008979">
    <property type="entry name" value="Galactose-bd-like_sf"/>
</dbReference>